<evidence type="ECO:0000313" key="4">
    <source>
        <dbReference type="EMBL" id="CEG43362.1"/>
    </source>
</evidence>
<feature type="compositionally biased region" description="Polar residues" evidence="2">
    <location>
        <begin position="690"/>
        <end position="713"/>
    </location>
</feature>
<reference evidence="5" key="1">
    <citation type="submission" date="2014-09" db="EMBL/GenBank/DDBJ databases">
        <authorList>
            <person name="Sharma Rahul"/>
            <person name="Thines Marco"/>
        </authorList>
    </citation>
    <scope>NUCLEOTIDE SEQUENCE [LARGE SCALE GENOMIC DNA]</scope>
</reference>
<feature type="compositionally biased region" description="Polar residues" evidence="2">
    <location>
        <begin position="432"/>
        <end position="452"/>
    </location>
</feature>
<keyword evidence="3" id="KW-0472">Membrane</keyword>
<accession>A0A0P1APK7</accession>
<feature type="compositionally biased region" description="Polar residues" evidence="2">
    <location>
        <begin position="98"/>
        <end position="110"/>
    </location>
</feature>
<keyword evidence="3" id="KW-0812">Transmembrane</keyword>
<keyword evidence="3" id="KW-1133">Transmembrane helix</keyword>
<dbReference type="OrthoDB" id="73448at2759"/>
<dbReference type="RefSeq" id="XP_024579731.1">
    <property type="nucleotide sequence ID" value="XM_024729344.1"/>
</dbReference>
<dbReference type="EMBL" id="CCYD01000653">
    <property type="protein sequence ID" value="CEG43362.1"/>
    <property type="molecule type" value="Genomic_DNA"/>
</dbReference>
<organism evidence="4 5">
    <name type="scientific">Plasmopara halstedii</name>
    <name type="common">Downy mildew of sunflower</name>
    <dbReference type="NCBI Taxonomy" id="4781"/>
    <lineage>
        <taxon>Eukaryota</taxon>
        <taxon>Sar</taxon>
        <taxon>Stramenopiles</taxon>
        <taxon>Oomycota</taxon>
        <taxon>Peronosporomycetes</taxon>
        <taxon>Peronosporales</taxon>
        <taxon>Peronosporaceae</taxon>
        <taxon>Plasmopara</taxon>
    </lineage>
</organism>
<name>A0A0P1APK7_PLAHL</name>
<dbReference type="STRING" id="4781.A0A0P1APK7"/>
<feature type="compositionally biased region" description="Polar residues" evidence="2">
    <location>
        <begin position="898"/>
        <end position="917"/>
    </location>
</feature>
<sequence>MERKVPPRPFINAAQLQSFPHRTGHPPTFEAAPASALNEQNAPPPPPQQPHAPQTFGFPMARGPASTNANATRRGWKPGRVGGRHDSPLYEKHRKRPASSSIDSNVSWSGSEIDSVSGFGAIHSEQEQVSRLSWASSITTSEAVPSTSQQEMASTATEQHSLLFAAATSEHGTSQTFGSLGGMDVHPPKTPLGKPKHEIGGEMSATQRVRLELTAHAGSLAGSRTNSSENMFADTIASAYDEEQNGPQSCPSAFNNTRQPQFSIDKLRQLRSNELVASKLLPTRTSVNSLMGYVRELQISEATLRKQLVKTKQDTEEELMQSLSKVNKLERTMMEVERDRMLVRQKLEEQEKLIRDLSTKLKLAETAKANGSTNSGFDEMPSIAEETSLGENTEEMIISAENKRSASTSSPLSTPAASVQSAIPTVLHEQISMTSSAHAHQIQSHNRTSQFGLASPRSPNRPLWDPWASGGATPMKNLPPVFTIGSTGGDQVAASSTAVKYATCEAVTASEDYELKSVLMSPRGVKSRTEISEVDRLAQQTQHDKVKMETEDSALILDAGVAPSTPPEQQSSSLSLTQHEGYGALDQNEGSIMNTPLPDVSMHCAKPMASADQKIDDHQAQIKSSGSTAMSDGGKIIQELQEGPSLVSDRGEINISEVPARSVKSQVTSVDEASKNYSFESDSARDTPEHTSLSEVASVSAQPDDSPVLSASSPKREDGKVASLAEPVSLETLLVDFFNEVDQKRLKMATVYGKRYAGREKWLFAELTKRYGAAKVVALKDKFESMARASISSDDRSNSTIDNRTGKPSKVSDNPKSSRQGHPRHPQFLQLLTPTVDVDASAAPSSQNHNELETHTQHDVKQAAALVSSSEALSNRGAIASQRRSMGVGSSLSLSSSQKPLENEGTSEAATDSSHISEPTPAKFDNAIPATAHQAAMDEKNISSSGLRQRYHASDMSIQDQKKVLPPITLEILLEELYNHHQPDKLKNVSIVAKQYAGKERELVGLLKKKYGALSVKRLEENVELLEQAHRACVDGRNSHKKNKRGWFIRTISLVFWLSVLLYFCFGAVFVSFVIIDAWECRAFGNDEQDLEPAEECFDLENELKDFTYERIAAYFSQSYSDDCFCAVWNSRQSALFTNFSGDNIIDLAKLVPFSPDSFGTPWIASVKEYIPSQEFYETYAKPVVDLSLSVGSFVWVSVIDLSKYKLESEKKTQLGEDVENDSTGLVAVESGAYDNVEGNNEIDARDQMLYDVSSVNNVDNENEGDAKGQLPDGYEKLAAKYIQNLSEVKSGHQVPQNVEEEATINVENDSDDDSGDQLFVGSEFAASENEIEVKTGRRLPEKAEVAATGNVENGKGVEVRERLPEKGDVGKEREIDQPIGEIESADMFVRLEGDIVDESAKLYDDHLAEENLTIIDSARFLNKSDSDENYEAVTAFHVSELNKFVPLEDSELALRNGEGLVDIVSDATEILQENSANPSLVKDDDDDQFYSTSGDEKTFVISEAVERVLETASIEVKSSQEMGVEGDKFVEIEVRQEDLNLLYPVTETHVTGGNLTAAVVDDSHAALMEESPELSGDNVVASSAIVNPGVPVFESVSAVDEWSRTEGTEAELTEVDSASDALSEASSVEAANLKTSATLIEKNDVETGRSKLEAVLDVKENKSPAEAENDVIDSEVDHKPEKETIGLYPNSASLLSSYNVNMAESLLEDSSAGVSNESFMVINNGKKSEEYAVASYESFQTSLAIPDAKMDKLNSEAMDETDIDSNISSEDESSFGLTDNLTGAVAVASVEESDDDKNMVGAIVDVVSGAVTDSHGFEPRFGNEIDAVRGVDDKKDNSNTALDVSSANEVDHSVPVSENSVAIEAAKVLDDFEADAAEVARDMTDQIDIVEITGVSDTADAENSAAKDSKIANAFEIEHFEEGDDVFSVSANDVTSEIDDGIQAADIVQESEAIQSGDGVMEQIISADEITGLNDENELLTVVADESPTSGLVDGDNGGLVSAVNDVLARLVEPFEAAKATSIHAATTEEERV</sequence>
<feature type="region of interest" description="Disordered" evidence="2">
    <location>
        <begin position="880"/>
        <end position="924"/>
    </location>
</feature>
<dbReference type="Proteomes" id="UP000054928">
    <property type="component" value="Unassembled WGS sequence"/>
</dbReference>
<proteinExistence type="predicted"/>
<evidence type="ECO:0000256" key="3">
    <source>
        <dbReference type="SAM" id="Phobius"/>
    </source>
</evidence>
<evidence type="ECO:0000256" key="2">
    <source>
        <dbReference type="SAM" id="MobiDB-lite"/>
    </source>
</evidence>
<feature type="coiled-coil region" evidence="1">
    <location>
        <begin position="312"/>
        <end position="367"/>
    </location>
</feature>
<feature type="region of interest" description="Disordered" evidence="2">
    <location>
        <begin position="788"/>
        <end position="825"/>
    </location>
</feature>
<feature type="compositionally biased region" description="Basic and acidic residues" evidence="2">
    <location>
        <begin position="850"/>
        <end position="861"/>
    </location>
</feature>
<feature type="region of interest" description="Disordered" evidence="2">
    <location>
        <begin position="661"/>
        <end position="722"/>
    </location>
</feature>
<dbReference type="OMA" id="HNELETH"/>
<feature type="region of interest" description="Disordered" evidence="2">
    <location>
        <begin position="840"/>
        <end position="861"/>
    </location>
</feature>
<feature type="region of interest" description="Disordered" evidence="2">
    <location>
        <begin position="1"/>
        <end position="110"/>
    </location>
</feature>
<evidence type="ECO:0000256" key="1">
    <source>
        <dbReference type="SAM" id="Coils"/>
    </source>
</evidence>
<dbReference type="GeneID" id="36408617"/>
<evidence type="ECO:0000313" key="5">
    <source>
        <dbReference type="Proteomes" id="UP000054928"/>
    </source>
</evidence>
<feature type="transmembrane region" description="Helical" evidence="3">
    <location>
        <begin position="1047"/>
        <end position="1076"/>
    </location>
</feature>
<keyword evidence="1" id="KW-0175">Coiled coil</keyword>
<keyword evidence="5" id="KW-1185">Reference proteome</keyword>
<protein>
    <submittedName>
        <fullName evidence="4">Uncharacterized protein</fullName>
    </submittedName>
</protein>
<feature type="region of interest" description="Disordered" evidence="2">
    <location>
        <begin position="432"/>
        <end position="460"/>
    </location>
</feature>
<feature type="compositionally biased region" description="Polar residues" evidence="2">
    <location>
        <begin position="663"/>
        <end position="681"/>
    </location>
</feature>